<sequence>MRLGYYWLALGLCLFFQQDLHQDLVQAANILGIFPYHIISPYLVMQPFVRTLVKRGHNVTLITPEGMPNDLNGVRHIRVPKLNIRIKEMLESDQVLDFMINKWTESSLTAKVLFDASHDILSDPGVQRMLHDRNERFDLIMMEPTNLDALYGLVEYYNATLMGLSSARINWNIEELAGNPAPIVYEPISPIGYSLDSSFLSRIYNWIHITEEKFLENLMIRPAQLRIFQQFFGYSAEKLNELRTRFSVILSNNHYSLGKVRANVPNIIEVGGLHLSEPPEPCDEDLQKFMDDADHGVIYFSLGLDIFIKFLPMDIQQPLLHSFAKLKQRVIWKNELFSVPNKSDNVYVIEKAPQRSILKHPQVRLFITNGGLLSVMEAVDSGVPMLGLPMFFDQFGNLRWGELAGIVEVLDINALNEETLTTTIQKMIENPKYAQRAKEMSQLFRDRPMSPLDTAVWWTEYALRNRNISRMRLNVEEIPLIQYYGIDSILTFGIRFGLIAVSVFFLGYSLFHKSRVRQRFMR</sequence>
<dbReference type="PANTHER" id="PTHR48043:SF145">
    <property type="entry name" value="FI06409P-RELATED"/>
    <property type="match status" value="1"/>
</dbReference>
<evidence type="ECO:0000256" key="3">
    <source>
        <dbReference type="ARBA" id="ARBA00022679"/>
    </source>
</evidence>
<keyword evidence="4" id="KW-1133">Transmembrane helix</keyword>
<gene>
    <name evidence="7" type="primary">LOC108011086</name>
</gene>
<keyword evidence="4" id="KW-0812">Transmembrane</keyword>
<accession>A0AB39ZAS6</accession>
<dbReference type="Proteomes" id="UP001652628">
    <property type="component" value="Chromosome 3"/>
</dbReference>
<dbReference type="InterPro" id="IPR050271">
    <property type="entry name" value="UDP-glycosyltransferase"/>
</dbReference>
<protein>
    <submittedName>
        <fullName evidence="7">UDP-glucosyltransferase 2</fullName>
    </submittedName>
</protein>
<dbReference type="Pfam" id="PF00201">
    <property type="entry name" value="UDPGT"/>
    <property type="match status" value="1"/>
</dbReference>
<proteinExistence type="inferred from homology"/>
<comment type="similarity">
    <text evidence="1">Belongs to the UDP-glycosyltransferase family.</text>
</comment>
<dbReference type="GO" id="GO:0008194">
    <property type="term" value="F:UDP-glycosyltransferase activity"/>
    <property type="evidence" value="ECO:0007669"/>
    <property type="project" value="InterPro"/>
</dbReference>
<feature type="chain" id="PRO_5045467967" evidence="5">
    <location>
        <begin position="28"/>
        <end position="522"/>
    </location>
</feature>
<dbReference type="GeneID" id="108011086"/>
<feature type="transmembrane region" description="Helical" evidence="4">
    <location>
        <begin position="489"/>
        <end position="511"/>
    </location>
</feature>
<evidence type="ECO:0000256" key="1">
    <source>
        <dbReference type="ARBA" id="ARBA00009995"/>
    </source>
</evidence>
<evidence type="ECO:0000256" key="4">
    <source>
        <dbReference type="SAM" id="Phobius"/>
    </source>
</evidence>
<keyword evidence="2" id="KW-0328">Glycosyltransferase</keyword>
<dbReference type="CDD" id="cd03784">
    <property type="entry name" value="GT1_Gtf-like"/>
    <property type="match status" value="1"/>
</dbReference>
<evidence type="ECO:0000313" key="6">
    <source>
        <dbReference type="Proteomes" id="UP001652628"/>
    </source>
</evidence>
<dbReference type="SUPFAM" id="SSF53756">
    <property type="entry name" value="UDP-Glycosyltransferase/glycogen phosphorylase"/>
    <property type="match status" value="1"/>
</dbReference>
<evidence type="ECO:0000313" key="7">
    <source>
        <dbReference type="RefSeq" id="XP_016931641.4"/>
    </source>
</evidence>
<name>A0AB39ZAS6_DROSZ</name>
<dbReference type="RefSeq" id="XP_016931641.4">
    <property type="nucleotide sequence ID" value="XM_017076152.4"/>
</dbReference>
<organism evidence="6 7">
    <name type="scientific">Drosophila suzukii</name>
    <name type="common">Spotted-wing drosophila fruit fly</name>
    <dbReference type="NCBI Taxonomy" id="28584"/>
    <lineage>
        <taxon>Eukaryota</taxon>
        <taxon>Metazoa</taxon>
        <taxon>Ecdysozoa</taxon>
        <taxon>Arthropoda</taxon>
        <taxon>Hexapoda</taxon>
        <taxon>Insecta</taxon>
        <taxon>Pterygota</taxon>
        <taxon>Neoptera</taxon>
        <taxon>Endopterygota</taxon>
        <taxon>Diptera</taxon>
        <taxon>Brachycera</taxon>
        <taxon>Muscomorpha</taxon>
        <taxon>Ephydroidea</taxon>
        <taxon>Drosophilidae</taxon>
        <taxon>Drosophila</taxon>
        <taxon>Sophophora</taxon>
    </lineage>
</organism>
<dbReference type="InterPro" id="IPR002213">
    <property type="entry name" value="UDP_glucos_trans"/>
</dbReference>
<keyword evidence="5" id="KW-0732">Signal</keyword>
<feature type="signal peptide" evidence="5">
    <location>
        <begin position="1"/>
        <end position="27"/>
    </location>
</feature>
<keyword evidence="4" id="KW-0472">Membrane</keyword>
<dbReference type="PANTHER" id="PTHR48043">
    <property type="entry name" value="EG:EG0003.4 PROTEIN-RELATED"/>
    <property type="match status" value="1"/>
</dbReference>
<keyword evidence="3" id="KW-0808">Transferase</keyword>
<reference evidence="7" key="1">
    <citation type="submission" date="2025-08" db="UniProtKB">
        <authorList>
            <consortium name="RefSeq"/>
        </authorList>
    </citation>
    <scope>IDENTIFICATION</scope>
</reference>
<evidence type="ECO:0000256" key="2">
    <source>
        <dbReference type="ARBA" id="ARBA00022676"/>
    </source>
</evidence>
<dbReference type="AlphaFoldDB" id="A0AB39ZAS6"/>
<dbReference type="Gene3D" id="3.40.50.2000">
    <property type="entry name" value="Glycogen Phosphorylase B"/>
    <property type="match status" value="1"/>
</dbReference>
<evidence type="ECO:0000256" key="5">
    <source>
        <dbReference type="SAM" id="SignalP"/>
    </source>
</evidence>
<keyword evidence="6" id="KW-1185">Reference proteome</keyword>